<dbReference type="SUPFAM" id="SSF54211">
    <property type="entry name" value="Ribosomal protein S5 domain 2-like"/>
    <property type="match status" value="1"/>
</dbReference>
<accession>A0A1I2DXH3</accession>
<dbReference type="EMBL" id="FOMS01000019">
    <property type="protein sequence ID" value="SFE85354.1"/>
    <property type="molecule type" value="Genomic_DNA"/>
</dbReference>
<proteinExistence type="inferred from homology"/>
<evidence type="ECO:0000259" key="11">
    <source>
        <dbReference type="Pfam" id="PF00288"/>
    </source>
</evidence>
<evidence type="ECO:0000256" key="6">
    <source>
        <dbReference type="ARBA" id="ARBA00022777"/>
    </source>
</evidence>
<comment type="pathway">
    <text evidence="10">Isoprenoid biosynthesis; isopentenyl diphosphate biosynthesis via DXP pathway; isopentenyl diphosphate from 1-deoxy-D-xylulose 5-phosphate: step 3/6.</text>
</comment>
<comment type="catalytic activity">
    <reaction evidence="10">
        <text>4-CDP-2-C-methyl-D-erythritol + ATP = 4-CDP-2-C-methyl-D-erythritol 2-phosphate + ADP + H(+)</text>
        <dbReference type="Rhea" id="RHEA:18437"/>
        <dbReference type="ChEBI" id="CHEBI:15378"/>
        <dbReference type="ChEBI" id="CHEBI:30616"/>
        <dbReference type="ChEBI" id="CHEBI:57823"/>
        <dbReference type="ChEBI" id="CHEBI:57919"/>
        <dbReference type="ChEBI" id="CHEBI:456216"/>
        <dbReference type="EC" id="2.7.1.148"/>
    </reaction>
</comment>
<protein>
    <recommendedName>
        <fullName evidence="3 10">4-diphosphocytidyl-2-C-methyl-D-erythritol kinase</fullName>
        <shortName evidence="10">CMK</shortName>
        <ecNumber evidence="2 10">2.7.1.148</ecNumber>
    </recommendedName>
    <alternativeName>
        <fullName evidence="9 10">4-(cytidine-5'-diphospho)-2-C-methyl-D-erythritol kinase</fullName>
    </alternativeName>
</protein>
<feature type="binding site" evidence="10">
    <location>
        <begin position="92"/>
        <end position="102"/>
    </location>
    <ligand>
        <name>ATP</name>
        <dbReference type="ChEBI" id="CHEBI:30616"/>
    </ligand>
</feature>
<keyword evidence="7 10" id="KW-0067">ATP-binding</keyword>
<dbReference type="AlphaFoldDB" id="A0A1I2DXH3"/>
<evidence type="ECO:0000313" key="14">
    <source>
        <dbReference type="Proteomes" id="UP000325289"/>
    </source>
</evidence>
<evidence type="ECO:0000256" key="1">
    <source>
        <dbReference type="ARBA" id="ARBA00009684"/>
    </source>
</evidence>
<dbReference type="Pfam" id="PF08544">
    <property type="entry name" value="GHMP_kinases_C"/>
    <property type="match status" value="1"/>
</dbReference>
<dbReference type="RefSeq" id="WP_149758606.1">
    <property type="nucleotide sequence ID" value="NZ_FOMS01000019.1"/>
</dbReference>
<evidence type="ECO:0000256" key="2">
    <source>
        <dbReference type="ARBA" id="ARBA00012052"/>
    </source>
</evidence>
<keyword evidence="8 10" id="KW-0414">Isoprene biosynthesis</keyword>
<gene>
    <name evidence="10" type="primary">ispE</name>
    <name evidence="13" type="ORF">SAMN04515678_11925</name>
</gene>
<comment type="function">
    <text evidence="10">Catalyzes the phosphorylation of the position 2 hydroxy group of 4-diphosphocytidyl-2C-methyl-D-erythritol.</text>
</comment>
<dbReference type="NCBIfam" id="NF011202">
    <property type="entry name" value="PRK14608.1"/>
    <property type="match status" value="1"/>
</dbReference>
<dbReference type="Proteomes" id="UP000325289">
    <property type="component" value="Unassembled WGS sequence"/>
</dbReference>
<dbReference type="Gene3D" id="3.30.70.890">
    <property type="entry name" value="GHMP kinase, C-terminal domain"/>
    <property type="match status" value="1"/>
</dbReference>
<keyword evidence="5 10" id="KW-0547">Nucleotide-binding</keyword>
<keyword evidence="14" id="KW-1185">Reference proteome</keyword>
<dbReference type="InterPro" id="IPR020568">
    <property type="entry name" value="Ribosomal_Su5_D2-typ_SF"/>
</dbReference>
<evidence type="ECO:0000256" key="5">
    <source>
        <dbReference type="ARBA" id="ARBA00022741"/>
    </source>
</evidence>
<dbReference type="GO" id="GO:0016114">
    <property type="term" value="P:terpenoid biosynthetic process"/>
    <property type="evidence" value="ECO:0007669"/>
    <property type="project" value="InterPro"/>
</dbReference>
<evidence type="ECO:0000256" key="3">
    <source>
        <dbReference type="ARBA" id="ARBA00017473"/>
    </source>
</evidence>
<dbReference type="InterPro" id="IPR014721">
    <property type="entry name" value="Ribsml_uS5_D2-typ_fold_subgr"/>
</dbReference>
<dbReference type="InterPro" id="IPR004424">
    <property type="entry name" value="IspE"/>
</dbReference>
<keyword evidence="6 10" id="KW-0418">Kinase</keyword>
<sequence length="281" mass="29380">MKVNEALAPAKVNLTLHVTGRRDDGYHLLDSLVVFADLGDHLRAGPADDLTLEVTGPMAAGVSAGPDNLVLRAARHLHPSRGARLTLDKHLPAAAGIGGGSSDAAAALRVLSRLWDLPLPGDCVVLGADVPVCLDPVAQRLSGIGERHIPAPGLPPLPAVLVNPGIAASTPAVFAALENRTNSPMPSKLPRLDTPREVASWLATQRNDLTAPARTVAPVIERCLSALHNARLARMSGSGATCFGLYDTRSDAEAAAKAIAQAEPDWWVREVTLNPPPSSSR</sequence>
<dbReference type="SUPFAM" id="SSF55060">
    <property type="entry name" value="GHMP Kinase, C-terminal domain"/>
    <property type="match status" value="1"/>
</dbReference>
<feature type="domain" description="GHMP kinase C-terminal" evidence="12">
    <location>
        <begin position="205"/>
        <end position="261"/>
    </location>
</feature>
<dbReference type="HAMAP" id="MF_00061">
    <property type="entry name" value="IspE"/>
    <property type="match status" value="1"/>
</dbReference>
<evidence type="ECO:0000256" key="4">
    <source>
        <dbReference type="ARBA" id="ARBA00022679"/>
    </source>
</evidence>
<dbReference type="GO" id="GO:0050515">
    <property type="term" value="F:4-(cytidine 5'-diphospho)-2-C-methyl-D-erythritol kinase activity"/>
    <property type="evidence" value="ECO:0007669"/>
    <property type="project" value="UniProtKB-UniRule"/>
</dbReference>
<evidence type="ECO:0000256" key="9">
    <source>
        <dbReference type="ARBA" id="ARBA00032554"/>
    </source>
</evidence>
<comment type="similarity">
    <text evidence="1 10">Belongs to the GHMP kinase family. IspE subfamily.</text>
</comment>
<reference evidence="13 14" key="1">
    <citation type="submission" date="2016-10" db="EMBL/GenBank/DDBJ databases">
        <authorList>
            <person name="Varghese N."/>
            <person name="Submissions S."/>
        </authorList>
    </citation>
    <scope>NUCLEOTIDE SEQUENCE [LARGE SCALE GENOMIC DNA]</scope>
    <source>
        <strain evidence="14">YIM D21,KCTC 23444,ACCC 10710</strain>
    </source>
</reference>
<dbReference type="PANTHER" id="PTHR43527:SF2">
    <property type="entry name" value="4-DIPHOSPHOCYTIDYL-2-C-METHYL-D-ERYTHRITOL KINASE, CHLOROPLASTIC"/>
    <property type="match status" value="1"/>
</dbReference>
<dbReference type="InterPro" id="IPR013750">
    <property type="entry name" value="GHMP_kinase_C_dom"/>
</dbReference>
<evidence type="ECO:0000256" key="8">
    <source>
        <dbReference type="ARBA" id="ARBA00023229"/>
    </source>
</evidence>
<evidence type="ECO:0000256" key="10">
    <source>
        <dbReference type="HAMAP-Rule" id="MF_00061"/>
    </source>
</evidence>
<keyword evidence="4 10" id="KW-0808">Transferase</keyword>
<dbReference type="Gene3D" id="3.30.230.10">
    <property type="match status" value="1"/>
</dbReference>
<organism evidence="13 14">
    <name type="scientific">Roseivivax sediminis</name>
    <dbReference type="NCBI Taxonomy" id="936889"/>
    <lineage>
        <taxon>Bacteria</taxon>
        <taxon>Pseudomonadati</taxon>
        <taxon>Pseudomonadota</taxon>
        <taxon>Alphaproteobacteria</taxon>
        <taxon>Rhodobacterales</taxon>
        <taxon>Roseobacteraceae</taxon>
        <taxon>Roseivivax</taxon>
    </lineage>
</organism>
<dbReference type="GO" id="GO:0005524">
    <property type="term" value="F:ATP binding"/>
    <property type="evidence" value="ECO:0007669"/>
    <property type="project" value="UniProtKB-UniRule"/>
</dbReference>
<dbReference type="UniPathway" id="UPA00056">
    <property type="reaction ID" value="UER00094"/>
</dbReference>
<dbReference type="GO" id="GO:0019288">
    <property type="term" value="P:isopentenyl diphosphate biosynthetic process, methylerythritol 4-phosphate pathway"/>
    <property type="evidence" value="ECO:0007669"/>
    <property type="project" value="UniProtKB-UniRule"/>
</dbReference>
<evidence type="ECO:0000256" key="7">
    <source>
        <dbReference type="ARBA" id="ARBA00022840"/>
    </source>
</evidence>
<dbReference type="InterPro" id="IPR006204">
    <property type="entry name" value="GHMP_kinase_N_dom"/>
</dbReference>
<dbReference type="OrthoDB" id="9809438at2"/>
<dbReference type="Pfam" id="PF00288">
    <property type="entry name" value="GHMP_kinases_N"/>
    <property type="match status" value="1"/>
</dbReference>
<dbReference type="PIRSF" id="PIRSF010376">
    <property type="entry name" value="IspE"/>
    <property type="match status" value="1"/>
</dbReference>
<dbReference type="EC" id="2.7.1.148" evidence="2 10"/>
<name>A0A1I2DXH3_9RHOB</name>
<evidence type="ECO:0000313" key="13">
    <source>
        <dbReference type="EMBL" id="SFE85354.1"/>
    </source>
</evidence>
<dbReference type="PANTHER" id="PTHR43527">
    <property type="entry name" value="4-DIPHOSPHOCYTIDYL-2-C-METHYL-D-ERYTHRITOL KINASE, CHLOROPLASTIC"/>
    <property type="match status" value="1"/>
</dbReference>
<feature type="active site" evidence="10">
    <location>
        <position position="11"/>
    </location>
</feature>
<evidence type="ECO:0000259" key="12">
    <source>
        <dbReference type="Pfam" id="PF08544"/>
    </source>
</evidence>
<feature type="active site" evidence="10">
    <location>
        <position position="129"/>
    </location>
</feature>
<feature type="domain" description="GHMP kinase N-terminal" evidence="11">
    <location>
        <begin position="68"/>
        <end position="121"/>
    </location>
</feature>
<dbReference type="InterPro" id="IPR036554">
    <property type="entry name" value="GHMP_kinase_C_sf"/>
</dbReference>